<dbReference type="AlphaFoldDB" id="A0A2R8AZU2"/>
<proteinExistence type="predicted"/>
<name>A0A2R8AZU2_9RHOB</name>
<keyword evidence="2" id="KW-1185">Reference proteome</keyword>
<organism evidence="1 2">
    <name type="scientific">Pseudoprimorskyibacter insulae</name>
    <dbReference type="NCBI Taxonomy" id="1695997"/>
    <lineage>
        <taxon>Bacteria</taxon>
        <taxon>Pseudomonadati</taxon>
        <taxon>Pseudomonadota</taxon>
        <taxon>Alphaproteobacteria</taxon>
        <taxon>Rhodobacterales</taxon>
        <taxon>Paracoccaceae</taxon>
        <taxon>Pseudoprimorskyibacter</taxon>
    </lineage>
</organism>
<reference evidence="2" key="1">
    <citation type="submission" date="2018-03" db="EMBL/GenBank/DDBJ databases">
        <authorList>
            <person name="Rodrigo-Torres L."/>
            <person name="Arahal R. D."/>
            <person name="Lucena T."/>
        </authorList>
    </citation>
    <scope>NUCLEOTIDE SEQUENCE [LARGE SCALE GENOMIC DNA]</scope>
    <source>
        <strain evidence="2">CECT 8871</strain>
    </source>
</reference>
<dbReference type="Proteomes" id="UP000244904">
    <property type="component" value="Unassembled WGS sequence"/>
</dbReference>
<sequence>MKSKLEKLVAIEQNIATSLGTARQRHLKELSAEVTRLVDMDVLSECQAQERLKAWSDEAQDDLFDNMPV</sequence>
<evidence type="ECO:0000313" key="2">
    <source>
        <dbReference type="Proteomes" id="UP000244904"/>
    </source>
</evidence>
<accession>A0A2R8AZU2</accession>
<dbReference type="EMBL" id="OMOJ01000011">
    <property type="protein sequence ID" value="SPF81562.1"/>
    <property type="molecule type" value="Genomic_DNA"/>
</dbReference>
<evidence type="ECO:0000313" key="1">
    <source>
        <dbReference type="EMBL" id="SPF81562.1"/>
    </source>
</evidence>
<protein>
    <submittedName>
        <fullName evidence="1">Uncharacterized protein</fullName>
    </submittedName>
</protein>
<dbReference type="RefSeq" id="WP_108887349.1">
    <property type="nucleotide sequence ID" value="NZ_OMOJ01000011.1"/>
</dbReference>
<gene>
    <name evidence="1" type="ORF">PRI8871_03386</name>
</gene>